<reference evidence="6" key="1">
    <citation type="submission" date="2016-10" db="EMBL/GenBank/DDBJ databases">
        <authorList>
            <person name="Varghese N."/>
            <person name="Submissions S."/>
        </authorList>
    </citation>
    <scope>NUCLEOTIDE SEQUENCE [LARGE SCALE GENOMIC DNA]</scope>
    <source>
        <strain evidence="6">CGMCC 1.12402</strain>
    </source>
</reference>
<dbReference type="Proteomes" id="UP000199437">
    <property type="component" value="Unassembled WGS sequence"/>
</dbReference>
<dbReference type="RefSeq" id="WP_090259854.1">
    <property type="nucleotide sequence ID" value="NZ_FOIR01000003.1"/>
</dbReference>
<dbReference type="InterPro" id="IPR000845">
    <property type="entry name" value="Nucleoside_phosphorylase_d"/>
</dbReference>
<organism evidence="5 6">
    <name type="scientific">Roseivirga pacifica</name>
    <dbReference type="NCBI Taxonomy" id="1267423"/>
    <lineage>
        <taxon>Bacteria</taxon>
        <taxon>Pseudomonadati</taxon>
        <taxon>Bacteroidota</taxon>
        <taxon>Cytophagia</taxon>
        <taxon>Cytophagales</taxon>
        <taxon>Roseivirgaceae</taxon>
        <taxon>Roseivirga</taxon>
    </lineage>
</organism>
<dbReference type="PANTHER" id="PTHR43691:SF11">
    <property type="entry name" value="FI09636P-RELATED"/>
    <property type="match status" value="1"/>
</dbReference>
<evidence type="ECO:0000256" key="2">
    <source>
        <dbReference type="ARBA" id="ARBA00021980"/>
    </source>
</evidence>
<dbReference type="CDD" id="cd00436">
    <property type="entry name" value="UP_TbUP-like"/>
    <property type="match status" value="1"/>
</dbReference>
<dbReference type="Gene3D" id="3.40.50.1580">
    <property type="entry name" value="Nucleoside phosphorylase domain"/>
    <property type="match status" value="1"/>
</dbReference>
<dbReference type="AlphaFoldDB" id="A0A1I0R8S5"/>
<sequence length="287" mass="31861">MSKRIPDSELIISPQGRVYHLNLHPDMVAEDIIVVGDPERVPKISAYFDKVEHQVNSRELVTHTGTIGRKRLSVISSGMGTDNVELLMTELDALVNIDFATRTPKRKQQSLRIYRIGTSGCIQPDIPIDAFLVSTAALGLDTLMAFYKWEQSEQAESASLKVQRLLGLPFKPYLAEGSKELLAKFSEEFYQGVTVTAPGFYAPQGRALRKPIAFPTLPDDIAKIETGYGRFTNFEMETAGYYAMAKILGHQMISLNALIANRPNGSFSANHEATVDRLIRKAITTIV</sequence>
<evidence type="ECO:0000313" key="6">
    <source>
        <dbReference type="Proteomes" id="UP000199437"/>
    </source>
</evidence>
<dbReference type="GO" id="GO:0006152">
    <property type="term" value="P:purine nucleoside catabolic process"/>
    <property type="evidence" value="ECO:0007669"/>
    <property type="project" value="TreeGrafter"/>
</dbReference>
<keyword evidence="6" id="KW-1185">Reference proteome</keyword>
<proteinExistence type="predicted"/>
<gene>
    <name evidence="5" type="ORF">SAMN05216290_3272</name>
</gene>
<dbReference type="GO" id="GO:0004731">
    <property type="term" value="F:purine-nucleoside phosphorylase activity"/>
    <property type="evidence" value="ECO:0007669"/>
    <property type="project" value="TreeGrafter"/>
</dbReference>
<feature type="domain" description="Nucleoside phosphorylase" evidence="4">
    <location>
        <begin position="32"/>
        <end position="265"/>
    </location>
</feature>
<comment type="catalytic activity">
    <reaction evidence="3">
        <text>uridine + phosphate = alpha-D-ribose 1-phosphate + uracil</text>
        <dbReference type="Rhea" id="RHEA:24388"/>
        <dbReference type="ChEBI" id="CHEBI:16704"/>
        <dbReference type="ChEBI" id="CHEBI:17568"/>
        <dbReference type="ChEBI" id="CHEBI:43474"/>
        <dbReference type="ChEBI" id="CHEBI:57720"/>
        <dbReference type="EC" id="2.4.2.3"/>
    </reaction>
</comment>
<protein>
    <recommendedName>
        <fullName evidence="2">Uridine phosphorylase</fullName>
        <ecNumber evidence="1">2.4.2.3</ecNumber>
    </recommendedName>
</protein>
<dbReference type="STRING" id="1267423.SAMN05216290_3272"/>
<evidence type="ECO:0000259" key="4">
    <source>
        <dbReference type="Pfam" id="PF01048"/>
    </source>
</evidence>
<evidence type="ECO:0000313" key="5">
    <source>
        <dbReference type="EMBL" id="SEW37180.1"/>
    </source>
</evidence>
<dbReference type="SUPFAM" id="SSF53167">
    <property type="entry name" value="Purine and uridine phosphorylases"/>
    <property type="match status" value="1"/>
</dbReference>
<dbReference type="GeneID" id="99987950"/>
<accession>A0A1I0R8S5</accession>
<dbReference type="GO" id="GO:0005829">
    <property type="term" value="C:cytosol"/>
    <property type="evidence" value="ECO:0007669"/>
    <property type="project" value="TreeGrafter"/>
</dbReference>
<dbReference type="GO" id="GO:0004850">
    <property type="term" value="F:uridine phosphorylase activity"/>
    <property type="evidence" value="ECO:0007669"/>
    <property type="project" value="UniProtKB-EC"/>
</dbReference>
<evidence type="ECO:0000256" key="3">
    <source>
        <dbReference type="ARBA" id="ARBA00048447"/>
    </source>
</evidence>
<dbReference type="EMBL" id="FOIR01000003">
    <property type="protein sequence ID" value="SEW37180.1"/>
    <property type="molecule type" value="Genomic_DNA"/>
</dbReference>
<dbReference type="EC" id="2.4.2.3" evidence="1"/>
<name>A0A1I0R8S5_9BACT</name>
<dbReference type="PANTHER" id="PTHR43691">
    <property type="entry name" value="URIDINE PHOSPHORYLASE"/>
    <property type="match status" value="1"/>
</dbReference>
<dbReference type="OrthoDB" id="9772602at2"/>
<dbReference type="InterPro" id="IPR035994">
    <property type="entry name" value="Nucleoside_phosphorylase_sf"/>
</dbReference>
<dbReference type="Pfam" id="PF01048">
    <property type="entry name" value="PNP_UDP_1"/>
    <property type="match status" value="1"/>
</dbReference>
<evidence type="ECO:0000256" key="1">
    <source>
        <dbReference type="ARBA" id="ARBA00011888"/>
    </source>
</evidence>